<evidence type="ECO:0000256" key="1">
    <source>
        <dbReference type="SAM" id="Phobius"/>
    </source>
</evidence>
<evidence type="ECO:0000313" key="2">
    <source>
        <dbReference type="EMBL" id="KAI6646156.1"/>
    </source>
</evidence>
<dbReference type="AlphaFoldDB" id="A0AAV7JBU2"/>
<evidence type="ECO:0000313" key="3">
    <source>
        <dbReference type="Proteomes" id="UP001165289"/>
    </source>
</evidence>
<reference evidence="2 3" key="1">
    <citation type="journal article" date="2023" name="BMC Biol.">
        <title>The compact genome of the sponge Oopsacas minuta (Hexactinellida) is lacking key metazoan core genes.</title>
        <authorList>
            <person name="Santini S."/>
            <person name="Schenkelaars Q."/>
            <person name="Jourda C."/>
            <person name="Duchesne M."/>
            <person name="Belahbib H."/>
            <person name="Rocher C."/>
            <person name="Selva M."/>
            <person name="Riesgo A."/>
            <person name="Vervoort M."/>
            <person name="Leys S.P."/>
            <person name="Kodjabachian L."/>
            <person name="Le Bivic A."/>
            <person name="Borchiellini C."/>
            <person name="Claverie J.M."/>
            <person name="Renard E."/>
        </authorList>
    </citation>
    <scope>NUCLEOTIDE SEQUENCE [LARGE SCALE GENOMIC DNA]</scope>
    <source>
        <strain evidence="2">SPO-2</strain>
    </source>
</reference>
<feature type="transmembrane region" description="Helical" evidence="1">
    <location>
        <begin position="111"/>
        <end position="133"/>
    </location>
</feature>
<sequence>MQMDTSQMETDRQNLVSIRCLVGLVPILLSLFIANLIVITDITRVFLTPLSFMIPVVIQWRSQRLIEIMYGLSERVSQVNISIYASIKLLLFTIQHILLRSGWYSGLCVQISVGIISVNSLVIAVAIVIILCCT</sequence>
<feature type="transmembrane region" description="Helical" evidence="1">
    <location>
        <begin position="21"/>
        <end position="39"/>
    </location>
</feature>
<organism evidence="2 3">
    <name type="scientific">Oopsacas minuta</name>
    <dbReference type="NCBI Taxonomy" id="111878"/>
    <lineage>
        <taxon>Eukaryota</taxon>
        <taxon>Metazoa</taxon>
        <taxon>Porifera</taxon>
        <taxon>Hexactinellida</taxon>
        <taxon>Hexasterophora</taxon>
        <taxon>Lyssacinosida</taxon>
        <taxon>Leucopsacidae</taxon>
        <taxon>Oopsacas</taxon>
    </lineage>
</organism>
<dbReference type="EMBL" id="JAKMXF010000361">
    <property type="protein sequence ID" value="KAI6646156.1"/>
    <property type="molecule type" value="Genomic_DNA"/>
</dbReference>
<dbReference type="Proteomes" id="UP001165289">
    <property type="component" value="Unassembled WGS sequence"/>
</dbReference>
<keyword evidence="1" id="KW-0812">Transmembrane</keyword>
<keyword evidence="1" id="KW-0472">Membrane</keyword>
<accession>A0AAV7JBU2</accession>
<gene>
    <name evidence="2" type="ORF">LOD99_9429</name>
</gene>
<proteinExistence type="predicted"/>
<keyword evidence="3" id="KW-1185">Reference proteome</keyword>
<protein>
    <submittedName>
        <fullName evidence="2">Uncharacterized protein</fullName>
    </submittedName>
</protein>
<name>A0AAV7JBU2_9METZ</name>
<comment type="caution">
    <text evidence="2">The sequence shown here is derived from an EMBL/GenBank/DDBJ whole genome shotgun (WGS) entry which is preliminary data.</text>
</comment>
<keyword evidence="1" id="KW-1133">Transmembrane helix</keyword>